<dbReference type="InterPro" id="IPR004183">
    <property type="entry name" value="Xdiol_dOase_suB"/>
</dbReference>
<evidence type="ECO:0000313" key="4">
    <source>
        <dbReference type="Proteomes" id="UP001187471"/>
    </source>
</evidence>
<dbReference type="AlphaFoldDB" id="A0AA88UCA8"/>
<evidence type="ECO:0000256" key="1">
    <source>
        <dbReference type="ARBA" id="ARBA00023002"/>
    </source>
</evidence>
<dbReference type="Gene3D" id="3.40.830.10">
    <property type="entry name" value="LigB-like"/>
    <property type="match status" value="1"/>
</dbReference>
<dbReference type="Pfam" id="PF02900">
    <property type="entry name" value="LigB"/>
    <property type="match status" value="1"/>
</dbReference>
<organism evidence="3 4">
    <name type="scientific">Escallonia rubra</name>
    <dbReference type="NCBI Taxonomy" id="112253"/>
    <lineage>
        <taxon>Eukaryota</taxon>
        <taxon>Viridiplantae</taxon>
        <taxon>Streptophyta</taxon>
        <taxon>Embryophyta</taxon>
        <taxon>Tracheophyta</taxon>
        <taxon>Spermatophyta</taxon>
        <taxon>Magnoliopsida</taxon>
        <taxon>eudicotyledons</taxon>
        <taxon>Gunneridae</taxon>
        <taxon>Pentapetalae</taxon>
        <taxon>asterids</taxon>
        <taxon>campanulids</taxon>
        <taxon>Escalloniales</taxon>
        <taxon>Escalloniaceae</taxon>
        <taxon>Escallonia</taxon>
    </lineage>
</organism>
<protein>
    <recommendedName>
        <fullName evidence="2">Extradiol ring-cleavage dioxygenase class III enzyme subunit B domain-containing protein</fullName>
    </recommendedName>
</protein>
<feature type="domain" description="Extradiol ring-cleavage dioxygenase class III enzyme subunit B" evidence="2">
    <location>
        <begin position="6"/>
        <end position="89"/>
    </location>
</feature>
<accession>A0AA88UCA8</accession>
<reference evidence="3" key="1">
    <citation type="submission" date="2022-12" db="EMBL/GenBank/DDBJ databases">
        <title>Draft genome assemblies for two species of Escallonia (Escalloniales).</title>
        <authorList>
            <person name="Chanderbali A."/>
            <person name="Dervinis C."/>
            <person name="Anghel I."/>
            <person name="Soltis D."/>
            <person name="Soltis P."/>
            <person name="Zapata F."/>
        </authorList>
    </citation>
    <scope>NUCLEOTIDE SEQUENCE</scope>
    <source>
        <strain evidence="3">UCBG92.1500</strain>
        <tissue evidence="3">Leaf</tissue>
    </source>
</reference>
<sequence>MGLKETFFISHGSPTLTIDETLPARPFLQSFREKVFSQRPSSILIISNHWETAHPTVNALSATTHDTIYDFYNFPKPMYELKYPAPGAP</sequence>
<dbReference type="Proteomes" id="UP001187471">
    <property type="component" value="Unassembled WGS sequence"/>
</dbReference>
<proteinExistence type="predicted"/>
<evidence type="ECO:0000259" key="2">
    <source>
        <dbReference type="Pfam" id="PF02900"/>
    </source>
</evidence>
<dbReference type="PANTHER" id="PTHR30096">
    <property type="entry name" value="4,5-DOPA DIOXYGENASE EXTRADIOL-LIKE PROTEIN"/>
    <property type="match status" value="1"/>
</dbReference>
<dbReference type="GO" id="GO:0008198">
    <property type="term" value="F:ferrous iron binding"/>
    <property type="evidence" value="ECO:0007669"/>
    <property type="project" value="InterPro"/>
</dbReference>
<dbReference type="EMBL" id="JAVXUO010001960">
    <property type="protein sequence ID" value="KAK2977698.1"/>
    <property type="molecule type" value="Genomic_DNA"/>
</dbReference>
<dbReference type="GO" id="GO:0016702">
    <property type="term" value="F:oxidoreductase activity, acting on single donors with incorporation of molecular oxygen, incorporation of two atoms of oxygen"/>
    <property type="evidence" value="ECO:0007669"/>
    <property type="project" value="UniProtKB-ARBA"/>
</dbReference>
<keyword evidence="4" id="KW-1185">Reference proteome</keyword>
<dbReference type="SUPFAM" id="SSF53213">
    <property type="entry name" value="LigB-like"/>
    <property type="match status" value="1"/>
</dbReference>
<evidence type="ECO:0000313" key="3">
    <source>
        <dbReference type="EMBL" id="KAK2977698.1"/>
    </source>
</evidence>
<dbReference type="PANTHER" id="PTHR30096:SF0">
    <property type="entry name" value="4,5-DOPA DIOXYGENASE EXTRADIOL-LIKE PROTEIN"/>
    <property type="match status" value="1"/>
</dbReference>
<comment type="caution">
    <text evidence="3">The sequence shown here is derived from an EMBL/GenBank/DDBJ whole genome shotgun (WGS) entry which is preliminary data.</text>
</comment>
<gene>
    <name evidence="3" type="ORF">RJ640_026838</name>
</gene>
<name>A0AA88UCA8_9ASTE</name>
<keyword evidence="1" id="KW-0560">Oxidoreductase</keyword>